<dbReference type="OrthoDB" id="8685129at2"/>
<dbReference type="Proteomes" id="UP000076825">
    <property type="component" value="Chromosome 1"/>
</dbReference>
<organism evidence="2 3">
    <name type="scientific">Bordetella trematum</name>
    <dbReference type="NCBI Taxonomy" id="123899"/>
    <lineage>
        <taxon>Bacteria</taxon>
        <taxon>Pseudomonadati</taxon>
        <taxon>Pseudomonadota</taxon>
        <taxon>Betaproteobacteria</taxon>
        <taxon>Burkholderiales</taxon>
        <taxon>Alcaligenaceae</taxon>
        <taxon>Bordetella</taxon>
    </lineage>
</organism>
<name>A0A157SRW3_9BORD</name>
<dbReference type="AlphaFoldDB" id="A0A157SRW3"/>
<evidence type="ECO:0000313" key="3">
    <source>
        <dbReference type="Proteomes" id="UP000076825"/>
    </source>
</evidence>
<evidence type="ECO:0000256" key="1">
    <source>
        <dbReference type="SAM" id="SignalP"/>
    </source>
</evidence>
<feature type="chain" id="PRO_5009816869" evidence="1">
    <location>
        <begin position="22"/>
        <end position="148"/>
    </location>
</feature>
<dbReference type="EMBL" id="LT546645">
    <property type="protein sequence ID" value="SAI73228.1"/>
    <property type="molecule type" value="Genomic_DNA"/>
</dbReference>
<feature type="signal peptide" evidence="1">
    <location>
        <begin position="1"/>
        <end position="21"/>
    </location>
</feature>
<evidence type="ECO:0000313" key="2">
    <source>
        <dbReference type="EMBL" id="SAI73228.1"/>
    </source>
</evidence>
<protein>
    <submittedName>
        <fullName evidence="2">Lipoprotein</fullName>
    </submittedName>
</protein>
<keyword evidence="2" id="KW-0449">Lipoprotein</keyword>
<proteinExistence type="predicted"/>
<dbReference type="NCBIfam" id="NF046053">
    <property type="entry name" value="lipo_BPTD_2524"/>
    <property type="match status" value="1"/>
</dbReference>
<dbReference type="PROSITE" id="PS51257">
    <property type="entry name" value="PROKAR_LIPOPROTEIN"/>
    <property type="match status" value="1"/>
</dbReference>
<accession>A0A157SRW3</accession>
<dbReference type="eggNOG" id="ENOG50313M9">
    <property type="taxonomic scope" value="Bacteria"/>
</dbReference>
<sequence>MFKAIPLAAAVLALAGCTVGTGPNGGALSADMQAKVSYQAAYEAAMAQAQRCLLGQGGYRLDGKLEQGTALVRVLAPMSDNEMTRVEIKSSGPDSAAVHINMWGRSIWNRDALRAMKEAVTFGVPSCVSYMPGDPRPAEEVWTLPRPR</sequence>
<dbReference type="PATRIC" id="fig|123899.6.peg.3575"/>
<dbReference type="KEGG" id="btrm:SAMEA390648703574"/>
<keyword evidence="1" id="KW-0732">Signal</keyword>
<keyword evidence="3" id="KW-1185">Reference proteome</keyword>
<dbReference type="RefSeq" id="WP_025514777.1">
    <property type="nucleotide sequence ID" value="NZ_CP016340.1"/>
</dbReference>
<dbReference type="GeneID" id="56589191"/>
<gene>
    <name evidence="2" type="ORF">SAMEA3906487_03574</name>
</gene>
<reference evidence="2 3" key="1">
    <citation type="submission" date="2016-04" db="EMBL/GenBank/DDBJ databases">
        <authorList>
            <consortium name="Pathogen Informatics"/>
        </authorList>
    </citation>
    <scope>NUCLEOTIDE SEQUENCE [LARGE SCALE GENOMIC DNA]</scope>
    <source>
        <strain evidence="2 3">H044680328</strain>
    </source>
</reference>